<comment type="subcellular location">
    <subcellularLocation>
        <location evidence="1">Cytoplasm</location>
        <location evidence="1">Cytoskeleton</location>
        <location evidence="1">Spindle</location>
    </subcellularLocation>
</comment>
<proteinExistence type="inferred from homology"/>
<dbReference type="FunFam" id="1.25.10.10:FF:000068">
    <property type="entry name" value="cytoskeleton-associated protein 5 isoform X1"/>
    <property type="match status" value="1"/>
</dbReference>
<protein>
    <recommendedName>
        <fullName evidence="9">TOG domain-containing protein</fullName>
    </recommendedName>
</protein>
<feature type="domain" description="TOG" evidence="9">
    <location>
        <begin position="879"/>
        <end position="1114"/>
    </location>
</feature>
<dbReference type="OrthoDB" id="205662at2759"/>
<comment type="caution">
    <text evidence="10">The sequence shown here is derived from an EMBL/GenBank/DDBJ whole genome shotgun (WGS) entry which is preliminary data.</text>
</comment>
<dbReference type="GO" id="GO:0000022">
    <property type="term" value="P:mitotic spindle elongation"/>
    <property type="evidence" value="ECO:0007669"/>
    <property type="project" value="UniProtKB-ARBA"/>
</dbReference>
<name>A0A2R6NQR3_9APHY</name>
<dbReference type="Pfam" id="PF12348">
    <property type="entry name" value="CLASP_N"/>
    <property type="match status" value="1"/>
</dbReference>
<keyword evidence="4" id="KW-0132">Cell division</keyword>
<dbReference type="SUPFAM" id="SSF48371">
    <property type="entry name" value="ARM repeat"/>
    <property type="match status" value="2"/>
</dbReference>
<feature type="compositionally biased region" description="Low complexity" evidence="8">
    <location>
        <begin position="1205"/>
        <end position="1224"/>
    </location>
</feature>
<dbReference type="FunFam" id="1.25.10.10:FF:000063">
    <property type="entry name" value="Putative cytoskeleton-associated protein 5"/>
    <property type="match status" value="1"/>
</dbReference>
<feature type="compositionally biased region" description="Polar residues" evidence="8">
    <location>
        <begin position="1931"/>
        <end position="1950"/>
    </location>
</feature>
<evidence type="ECO:0000256" key="1">
    <source>
        <dbReference type="ARBA" id="ARBA00004186"/>
    </source>
</evidence>
<dbReference type="GO" id="GO:1990498">
    <property type="term" value="C:mitotic spindle microtubule"/>
    <property type="evidence" value="ECO:0007669"/>
    <property type="project" value="UniProtKB-ARBA"/>
</dbReference>
<dbReference type="GO" id="GO:0099070">
    <property type="term" value="C:static microtubule bundle"/>
    <property type="evidence" value="ECO:0007669"/>
    <property type="project" value="UniProtKB-ARBA"/>
</dbReference>
<dbReference type="GO" id="GO:0061863">
    <property type="term" value="F:microtubule plus end polymerase"/>
    <property type="evidence" value="ECO:0007669"/>
    <property type="project" value="InterPro"/>
</dbReference>
<feature type="region of interest" description="Disordered" evidence="8">
    <location>
        <begin position="1482"/>
        <end position="1592"/>
    </location>
</feature>
<comment type="similarity">
    <text evidence="2">Belongs to the CLASP family.</text>
</comment>
<dbReference type="SMART" id="SM01349">
    <property type="entry name" value="TOG"/>
    <property type="match status" value="5"/>
</dbReference>
<dbReference type="GO" id="GO:0005881">
    <property type="term" value="C:cytoplasmic microtubule"/>
    <property type="evidence" value="ECO:0007669"/>
    <property type="project" value="UniProtKB-ARBA"/>
</dbReference>
<feature type="domain" description="TOG" evidence="9">
    <location>
        <begin position="614"/>
        <end position="847"/>
    </location>
</feature>
<dbReference type="GO" id="GO:1990571">
    <property type="term" value="P:meiotic centromere clustering"/>
    <property type="evidence" value="ECO:0007669"/>
    <property type="project" value="UniProtKB-ARBA"/>
</dbReference>
<feature type="compositionally biased region" description="Low complexity" evidence="8">
    <location>
        <begin position="558"/>
        <end position="607"/>
    </location>
</feature>
<reference evidence="10 11" key="1">
    <citation type="submission" date="2018-02" db="EMBL/GenBank/DDBJ databases">
        <title>Genome sequence of the basidiomycete white-rot fungus Phlebia centrifuga.</title>
        <authorList>
            <person name="Granchi Z."/>
            <person name="Peng M."/>
            <person name="de Vries R.P."/>
            <person name="Hilden K."/>
            <person name="Makela M.R."/>
            <person name="Grigoriev I."/>
            <person name="Riley R."/>
        </authorList>
    </citation>
    <scope>NUCLEOTIDE SEQUENCE [LARGE SCALE GENOMIC DNA]</scope>
    <source>
        <strain evidence="10 11">FBCC195</strain>
    </source>
</reference>
<dbReference type="GO" id="GO:0046785">
    <property type="term" value="P:microtubule polymerization"/>
    <property type="evidence" value="ECO:0007669"/>
    <property type="project" value="InterPro"/>
</dbReference>
<evidence type="ECO:0000256" key="4">
    <source>
        <dbReference type="ARBA" id="ARBA00022618"/>
    </source>
</evidence>
<feature type="region of interest" description="Disordered" evidence="8">
    <location>
        <begin position="255"/>
        <end position="275"/>
    </location>
</feature>
<dbReference type="InterPro" id="IPR034085">
    <property type="entry name" value="TOG"/>
</dbReference>
<dbReference type="EMBL" id="MLYV02000944">
    <property type="protein sequence ID" value="PSR74910.1"/>
    <property type="molecule type" value="Genomic_DNA"/>
</dbReference>
<dbReference type="GO" id="GO:0051315">
    <property type="term" value="P:attachment of mitotic spindle microtubules to kinetochore"/>
    <property type="evidence" value="ECO:0007669"/>
    <property type="project" value="UniProtKB-ARBA"/>
</dbReference>
<keyword evidence="11" id="KW-1185">Reference proteome</keyword>
<dbReference type="GO" id="GO:0030951">
    <property type="term" value="P:establishment or maintenance of microtubule cytoskeleton polarity"/>
    <property type="evidence" value="ECO:0007669"/>
    <property type="project" value="InterPro"/>
</dbReference>
<dbReference type="Proteomes" id="UP000186601">
    <property type="component" value="Unassembled WGS sequence"/>
</dbReference>
<feature type="domain" description="TOG" evidence="9">
    <location>
        <begin position="1260"/>
        <end position="1468"/>
    </location>
</feature>
<dbReference type="InterPro" id="IPR045110">
    <property type="entry name" value="XMAP215"/>
</dbReference>
<keyword evidence="6" id="KW-0131">Cell cycle</keyword>
<feature type="compositionally biased region" description="Low complexity" evidence="8">
    <location>
        <begin position="1119"/>
        <end position="1147"/>
    </location>
</feature>
<feature type="compositionally biased region" description="Polar residues" evidence="8">
    <location>
        <begin position="1961"/>
        <end position="1973"/>
    </location>
</feature>
<evidence type="ECO:0000256" key="2">
    <source>
        <dbReference type="ARBA" id="ARBA00009549"/>
    </source>
</evidence>
<feature type="region of interest" description="Disordered" evidence="8">
    <location>
        <begin position="1914"/>
        <end position="1980"/>
    </location>
</feature>
<dbReference type="Pfam" id="PF21041">
    <property type="entry name" value="XMAP215_CLASP_TOG"/>
    <property type="match status" value="2"/>
</dbReference>
<accession>A0A2R6NQR3</accession>
<feature type="compositionally biased region" description="Low complexity" evidence="8">
    <location>
        <begin position="1513"/>
        <end position="1541"/>
    </location>
</feature>
<dbReference type="InterPro" id="IPR016024">
    <property type="entry name" value="ARM-type_fold"/>
</dbReference>
<dbReference type="FunFam" id="1.25.10.10:FF:000019">
    <property type="entry name" value="Cytoskeleton-associated protein 5"/>
    <property type="match status" value="1"/>
</dbReference>
<keyword evidence="6" id="KW-0498">Mitosis</keyword>
<evidence type="ECO:0000313" key="10">
    <source>
        <dbReference type="EMBL" id="PSR74910.1"/>
    </source>
</evidence>
<evidence type="ECO:0000256" key="6">
    <source>
        <dbReference type="ARBA" id="ARBA00022776"/>
    </source>
</evidence>
<dbReference type="InterPro" id="IPR048491">
    <property type="entry name" value="XMAP215_CLASP_TOG"/>
</dbReference>
<keyword evidence="3" id="KW-0963">Cytoplasm</keyword>
<dbReference type="Gene3D" id="1.25.10.10">
    <property type="entry name" value="Leucine-rich Repeat Variant"/>
    <property type="match status" value="6"/>
</dbReference>
<feature type="domain" description="TOG" evidence="9">
    <location>
        <begin position="1"/>
        <end position="235"/>
    </location>
</feature>
<sequence>MSDPPQEEDFSILSIADRLAHKNWKARVSAYESLIKTFQTTASETDPAFKPYLNHSDTLKKIVTDANAVAQEKGVECVVNLVKFAGENAAKTREVVVPALVEKCLGSTRAGTKNQAIELVLQYVEAENGGTGVVGDILPGLAAKQPKTVAGCTTALKEVIRQFGVSATAPAPVLKALPKIFAHTDKAVRAEGTQLTHSLYQYLGPGIESWLADLKPVQVKELKEAFEAMEKDGKGKGSLKPVRMTKAAAREAELNEANGGGEEAESPPEEELPPDPRMFAEPVDVVAKLPSNFQASLGSSKWKDRKEVLDELLTLLNATPRIKEASELGDVAKSLAACIHKDANINCVMVASNCMEALAKGMMAPFGRFREAVVAPMLERLKERKANVTDGIGAALDAVFATTTLPDILPDILPSLSSKNPQVKEGTLKFLGRCLATSTTPVPPPQIKPVSEALASLLEDSFEGARNEAAACLGTLMKMVGERPLNAIMDGLADVRKVKVKEAYEKATVKCKAGGAPKPAPPPVKEPPKKKGPAVKKSEPNEEAPSPVEDKPVKKPPARLAAKKAPNGTSSAAGDTASSPAAAPSTKKPLPAAAVAKPAKSAAAPGPGALDSFKFKHTPEDADVLAAEAIPENFAVGLSDANWKTRLATLEEMTGWVDGAAEDLDSEVVVRFLAKKGWGEKNFQVSAKLYGILCILAERCPSFGRSSVALCIPHLTEKLGDMKLKKPAGETLLLFSEKTSLQFVLGHAYDPLSKQKAPKVLADALTWTDQALVEFGIAGLSLRGLIEFLKAALNNSNAAVRTSATKTLVTVKIFAGPSIKDLVEDLNPQLLKTILAEFDKADGRPAPEPTRTSVDVANLVPVSTSGGKAAAGGGDPLDDLFPRVEIDSLLKGTTILADAKSDAWKTKKEALEMLQAILDQGPNKRLKPTMGEIGQVLKARVTDTNKAVQSLALDIVARIATGMGKPFDKQCRFFVLPTCTVLADQKAPVRASAIQTLTAIANACETLEPMVSGIATALETANPLQRSSLLAWLVERFKDSETTPGLDLNSWASSVVSCLDDRNGDVRKAAQALLPTLVLYAGYDYVLQQANSLKPASRSTAVPIIQAARASAAPPPSKPAAVSAPAKPTSKAAPPKAPEASPASPIDSSPPPSAASKSAPVSKLSGVRRKLPQGSIPRPESRAGTPVEAPTSRVPGKIGTGLKRPGGAPASAKPTPTPSPAASANLPFVSANLDAKKARLSKDAQRWINESGPTRKDLAELLQHQMEPHASKELLSLLFSRDHNAVNDHVSGLTMMYEFYSSAEAGDDKLGLPFEDLRAVGLANADLALKYVSMKAHEPQSNLVQKCLDVMEAVIAFLQTVDYQLSDPEALCFIPTMIHKTRQGTLDELGGLLKRFGLGASEPNKAFPVIATAISDKDPSVRKSALVALSEGYVLVGEKIWQLVGHLSPKDKTQLEERLRRVAGPSSPDRGETPVSIAQVSRLAAGVPRSGSPAPSIASRIGGLNRPASPAVVLPSRLARPSSPAPRSVSPSSVPGPASPARKVKPPVSSHLPAPTSPTGIGRPKSLLPSRLGPPRAKAINPVKSPLKPHQEDVEVFSNPSAADEGLMRHEFPDDHDLEDSPPNETANDITIAISSILSNDPARSVDALKKIQKVLEIGPEAGPSSPAYRDLAEHTEGLIETITLQMAHVFERPHEITQQENFRLAKHLIQTLNAFCDHVFLAESLTVDILTSLLEELTLRLLQTDNSPDSRVKDLSRFINMIILRIFATCRRMSVFRALFALLLQIVKPFPSNGTSPESQEAKVAELVLKCVWKLARNIPQDLEKQVLDPVELFPSIEHFLQSVPPNEWRARATNKVPCGDMPLRTIKVIIQHVVAHHGDDVYDLLSGSFDDPSATIVYPYVYRILNSSTRTSTELPVRSNGIDREPMSRNESPAISRPFSPQGTVSSRHSSDFGRRESVSSTNGHRQSPSLPAQEPDLDDQLTTIIGHISSETTGAMHKEGITELHHFLKAHPHKKPKVDKMLESTGTAFRKYITRALASRAAEDEERNVAVANTLSSGYLTF</sequence>
<evidence type="ECO:0000256" key="5">
    <source>
        <dbReference type="ARBA" id="ARBA00022701"/>
    </source>
</evidence>
<organism evidence="10 11">
    <name type="scientific">Hermanssonia centrifuga</name>
    <dbReference type="NCBI Taxonomy" id="98765"/>
    <lineage>
        <taxon>Eukaryota</taxon>
        <taxon>Fungi</taxon>
        <taxon>Dikarya</taxon>
        <taxon>Basidiomycota</taxon>
        <taxon>Agaricomycotina</taxon>
        <taxon>Agaricomycetes</taxon>
        <taxon>Polyporales</taxon>
        <taxon>Meruliaceae</taxon>
        <taxon>Hermanssonia</taxon>
    </lineage>
</organism>
<keyword evidence="5" id="KW-0493">Microtubule</keyword>
<feature type="region of interest" description="Disordered" evidence="8">
    <location>
        <begin position="511"/>
        <end position="607"/>
    </location>
</feature>
<dbReference type="Pfam" id="PF21040">
    <property type="entry name" value="CEP104-like_TOG"/>
    <property type="match status" value="1"/>
</dbReference>
<dbReference type="GO" id="GO:0051010">
    <property type="term" value="F:microtubule plus-end binding"/>
    <property type="evidence" value="ECO:0007669"/>
    <property type="project" value="InterPro"/>
</dbReference>
<evidence type="ECO:0000256" key="7">
    <source>
        <dbReference type="ARBA" id="ARBA00023212"/>
    </source>
</evidence>
<feature type="domain" description="TOG" evidence="9">
    <location>
        <begin position="278"/>
        <end position="513"/>
    </location>
</feature>
<dbReference type="GO" id="GO:0051301">
    <property type="term" value="P:cell division"/>
    <property type="evidence" value="ECO:0007669"/>
    <property type="project" value="UniProtKB-KW"/>
</dbReference>
<evidence type="ECO:0000259" key="9">
    <source>
        <dbReference type="SMART" id="SM01349"/>
    </source>
</evidence>
<dbReference type="STRING" id="98765.A0A2R6NQR3"/>
<evidence type="ECO:0000313" key="11">
    <source>
        <dbReference type="Proteomes" id="UP000186601"/>
    </source>
</evidence>
<feature type="region of interest" description="Disordered" evidence="8">
    <location>
        <begin position="1110"/>
        <end position="1225"/>
    </location>
</feature>
<dbReference type="InterPro" id="IPR024395">
    <property type="entry name" value="CLASP_N_dom"/>
</dbReference>
<keyword evidence="7" id="KW-0206">Cytoskeleton</keyword>
<feature type="compositionally biased region" description="Basic and acidic residues" evidence="8">
    <location>
        <begin position="1951"/>
        <end position="1960"/>
    </location>
</feature>
<feature type="compositionally biased region" description="Acidic residues" evidence="8">
    <location>
        <begin position="262"/>
        <end position="273"/>
    </location>
</feature>
<gene>
    <name evidence="10" type="ORF">PHLCEN_2v9444</name>
</gene>
<dbReference type="PANTHER" id="PTHR12609">
    <property type="entry name" value="MICROTUBULE ASSOCIATED PROTEIN XMAP215"/>
    <property type="match status" value="1"/>
</dbReference>
<dbReference type="InterPro" id="IPR011989">
    <property type="entry name" value="ARM-like"/>
</dbReference>
<evidence type="ECO:0000256" key="3">
    <source>
        <dbReference type="ARBA" id="ARBA00022490"/>
    </source>
</evidence>
<dbReference type="GO" id="GO:0044732">
    <property type="term" value="C:mitotic spindle pole body"/>
    <property type="evidence" value="ECO:0007669"/>
    <property type="project" value="UniProtKB-ARBA"/>
</dbReference>
<evidence type="ECO:0000256" key="8">
    <source>
        <dbReference type="SAM" id="MobiDB-lite"/>
    </source>
</evidence>